<proteinExistence type="predicted"/>
<gene>
    <name evidence="1" type="ORF">PENTCL1PPCAC_25794</name>
</gene>
<accession>A0AAV5U9R2</accession>
<evidence type="ECO:0000313" key="2">
    <source>
        <dbReference type="Proteomes" id="UP001432027"/>
    </source>
</evidence>
<organism evidence="1 2">
    <name type="scientific">Pristionchus entomophagus</name>
    <dbReference type="NCBI Taxonomy" id="358040"/>
    <lineage>
        <taxon>Eukaryota</taxon>
        <taxon>Metazoa</taxon>
        <taxon>Ecdysozoa</taxon>
        <taxon>Nematoda</taxon>
        <taxon>Chromadorea</taxon>
        <taxon>Rhabditida</taxon>
        <taxon>Rhabditina</taxon>
        <taxon>Diplogasteromorpha</taxon>
        <taxon>Diplogasteroidea</taxon>
        <taxon>Neodiplogasteridae</taxon>
        <taxon>Pristionchus</taxon>
    </lineage>
</organism>
<dbReference type="Proteomes" id="UP001432027">
    <property type="component" value="Unassembled WGS sequence"/>
</dbReference>
<feature type="non-terminal residue" evidence="1">
    <location>
        <position position="1"/>
    </location>
</feature>
<name>A0AAV5U9R2_9BILA</name>
<dbReference type="EMBL" id="BTSX01000006">
    <property type="protein sequence ID" value="GMT03620.1"/>
    <property type="molecule type" value="Genomic_DNA"/>
</dbReference>
<dbReference type="AlphaFoldDB" id="A0AAV5U9R2"/>
<keyword evidence="2" id="KW-1185">Reference proteome</keyword>
<comment type="caution">
    <text evidence="1">The sequence shown here is derived from an EMBL/GenBank/DDBJ whole genome shotgun (WGS) entry which is preliminary data.</text>
</comment>
<reference evidence="1" key="1">
    <citation type="submission" date="2023-10" db="EMBL/GenBank/DDBJ databases">
        <title>Genome assembly of Pristionchus species.</title>
        <authorList>
            <person name="Yoshida K."/>
            <person name="Sommer R.J."/>
        </authorList>
    </citation>
    <scope>NUCLEOTIDE SEQUENCE</scope>
    <source>
        <strain evidence="1">RS0144</strain>
    </source>
</reference>
<sequence length="255" mass="27668">EGAFISGFEYEWNAGKRLVDLVEEYHAYAVNMDNAIGHIKEIDAHEVKLIGYDLAENGEGDEGSQESEEIEEEEGGGVSLRVRIKVAGGVGEVRLHVAVNDPLAYPRAIKMVEKGELLRELKADTWQAGESLVGNLVELFSEIVAAGEVAEAYEKSGMEGGGEEDEEEWNAEWCFVQLPLIFLIARIAQMSSTLTSKPTLVMGRAPPPPAAAAAATRDVHSIPCKTSYTGPAPVEGYLMREKSEMGTERTALRGS</sequence>
<evidence type="ECO:0000313" key="1">
    <source>
        <dbReference type="EMBL" id="GMT03620.1"/>
    </source>
</evidence>
<protein>
    <submittedName>
        <fullName evidence="1">Uncharacterized protein</fullName>
    </submittedName>
</protein>